<proteinExistence type="predicted"/>
<gene>
    <name evidence="1" type="ORF">J2S17_002643</name>
</gene>
<reference evidence="1 2" key="1">
    <citation type="submission" date="2023-07" db="EMBL/GenBank/DDBJ databases">
        <title>Genomic Encyclopedia of Type Strains, Phase IV (KMG-IV): sequencing the most valuable type-strain genomes for metagenomic binning, comparative biology and taxonomic classification.</title>
        <authorList>
            <person name="Goeker M."/>
        </authorList>
    </citation>
    <scope>NUCLEOTIDE SEQUENCE [LARGE SCALE GENOMIC DNA]</scope>
    <source>
        <strain evidence="1 2">DSM 23494</strain>
    </source>
</reference>
<organism evidence="1 2">
    <name type="scientific">Cytobacillus purgationiresistens</name>
    <dbReference type="NCBI Taxonomy" id="863449"/>
    <lineage>
        <taxon>Bacteria</taxon>
        <taxon>Bacillati</taxon>
        <taxon>Bacillota</taxon>
        <taxon>Bacilli</taxon>
        <taxon>Bacillales</taxon>
        <taxon>Bacillaceae</taxon>
        <taxon>Cytobacillus</taxon>
    </lineage>
</organism>
<dbReference type="EMBL" id="JAUSUB010000010">
    <property type="protein sequence ID" value="MDQ0270758.1"/>
    <property type="molecule type" value="Genomic_DNA"/>
</dbReference>
<protein>
    <submittedName>
        <fullName evidence="1">Uncharacterized protein</fullName>
    </submittedName>
</protein>
<keyword evidence="2" id="KW-1185">Reference proteome</keyword>
<evidence type="ECO:0000313" key="1">
    <source>
        <dbReference type="EMBL" id="MDQ0270758.1"/>
    </source>
</evidence>
<comment type="caution">
    <text evidence="1">The sequence shown here is derived from an EMBL/GenBank/DDBJ whole genome shotgun (WGS) entry which is preliminary data.</text>
</comment>
<name>A0ABU0AHM2_9BACI</name>
<accession>A0ABU0AHM2</accession>
<dbReference type="Proteomes" id="UP001238088">
    <property type="component" value="Unassembled WGS sequence"/>
</dbReference>
<evidence type="ECO:0000313" key="2">
    <source>
        <dbReference type="Proteomes" id="UP001238088"/>
    </source>
</evidence>
<dbReference type="RefSeq" id="WP_307475442.1">
    <property type="nucleotide sequence ID" value="NZ_JAUSUB010000010.1"/>
</dbReference>
<sequence>MNNRKPVEPETTRRARIIEVIETVSIRGNGVDTVLREVTQYWSKEGVLLAESDPIKEEME</sequence>